<evidence type="ECO:0000256" key="3">
    <source>
        <dbReference type="ARBA" id="ARBA00022723"/>
    </source>
</evidence>
<keyword evidence="5" id="KW-0560">Oxidoreductase</keyword>
<sequence>MQAAISVAVTKKAFEQAYRSLKRGGTLVVVGLPNDELPIPIFDAVLNGITVKGSVVGTGALC</sequence>
<feature type="domain" description="Alcohol dehydrogenase-like C-terminal" evidence="6">
    <location>
        <begin position="3"/>
        <end position="58"/>
    </location>
</feature>
<dbReference type="GO" id="GO:0046872">
    <property type="term" value="F:metal ion binding"/>
    <property type="evidence" value="ECO:0007669"/>
    <property type="project" value="UniProtKB-KW"/>
</dbReference>
<reference evidence="7" key="2">
    <citation type="submission" date="2020-09" db="EMBL/GenBank/DDBJ databases">
        <authorList>
            <person name="Sun Q."/>
            <person name="Ohkuma M."/>
        </authorList>
    </citation>
    <scope>NUCLEOTIDE SEQUENCE</scope>
    <source>
        <strain evidence="7">JCM 14719</strain>
    </source>
</reference>
<evidence type="ECO:0000256" key="5">
    <source>
        <dbReference type="ARBA" id="ARBA00023002"/>
    </source>
</evidence>
<dbReference type="InterPro" id="IPR013149">
    <property type="entry name" value="ADH-like_C"/>
</dbReference>
<dbReference type="Proteomes" id="UP000637720">
    <property type="component" value="Unassembled WGS sequence"/>
</dbReference>
<evidence type="ECO:0000313" key="8">
    <source>
        <dbReference type="Proteomes" id="UP000637720"/>
    </source>
</evidence>
<dbReference type="PANTHER" id="PTHR42940:SF8">
    <property type="entry name" value="VACUOLAR PROTEIN SORTING-ASSOCIATED PROTEIN 11"/>
    <property type="match status" value="1"/>
</dbReference>
<keyword evidence="8" id="KW-1185">Reference proteome</keyword>
<keyword evidence="3" id="KW-0479">Metal-binding</keyword>
<evidence type="ECO:0000256" key="4">
    <source>
        <dbReference type="ARBA" id="ARBA00022833"/>
    </source>
</evidence>
<evidence type="ECO:0000313" key="7">
    <source>
        <dbReference type="EMBL" id="GGK06241.1"/>
    </source>
</evidence>
<evidence type="ECO:0000256" key="1">
    <source>
        <dbReference type="ARBA" id="ARBA00001947"/>
    </source>
</evidence>
<accession>A0A8J3BGK1</accession>
<organism evidence="7 8">
    <name type="scientific">Calditerricola satsumensis</name>
    <dbReference type="NCBI Taxonomy" id="373054"/>
    <lineage>
        <taxon>Bacteria</taxon>
        <taxon>Bacillati</taxon>
        <taxon>Bacillota</taxon>
        <taxon>Bacilli</taxon>
        <taxon>Bacillales</taxon>
        <taxon>Bacillaceae</taxon>
        <taxon>Calditerricola</taxon>
    </lineage>
</organism>
<reference evidence="7" key="1">
    <citation type="journal article" date="2014" name="Int. J. Syst. Evol. Microbiol.">
        <title>Complete genome sequence of Corynebacterium casei LMG S-19264T (=DSM 44701T), isolated from a smear-ripened cheese.</title>
        <authorList>
            <consortium name="US DOE Joint Genome Institute (JGI-PGF)"/>
            <person name="Walter F."/>
            <person name="Albersmeier A."/>
            <person name="Kalinowski J."/>
            <person name="Ruckert C."/>
        </authorList>
    </citation>
    <scope>NUCLEOTIDE SEQUENCE</scope>
    <source>
        <strain evidence="7">JCM 14719</strain>
    </source>
</reference>
<dbReference type="AlphaFoldDB" id="A0A8J3BGK1"/>
<dbReference type="Pfam" id="PF00107">
    <property type="entry name" value="ADH_zinc_N"/>
    <property type="match status" value="1"/>
</dbReference>
<dbReference type="InterPro" id="IPR036291">
    <property type="entry name" value="NAD(P)-bd_dom_sf"/>
</dbReference>
<dbReference type="Gene3D" id="3.40.50.720">
    <property type="entry name" value="NAD(P)-binding Rossmann-like Domain"/>
    <property type="match status" value="1"/>
</dbReference>
<dbReference type="EMBL" id="BMOF01000052">
    <property type="protein sequence ID" value="GGK06241.1"/>
    <property type="molecule type" value="Genomic_DNA"/>
</dbReference>
<evidence type="ECO:0000259" key="6">
    <source>
        <dbReference type="Pfam" id="PF00107"/>
    </source>
</evidence>
<keyword evidence="4" id="KW-0862">Zinc</keyword>
<gene>
    <name evidence="7" type="ORF">GCM10007043_20320</name>
</gene>
<evidence type="ECO:0000256" key="2">
    <source>
        <dbReference type="ARBA" id="ARBA00013190"/>
    </source>
</evidence>
<name>A0A8J3BGK1_9BACI</name>
<comment type="cofactor">
    <cofactor evidence="1">
        <name>Zn(2+)</name>
        <dbReference type="ChEBI" id="CHEBI:29105"/>
    </cofactor>
</comment>
<protein>
    <recommendedName>
        <fullName evidence="2">alcohol dehydrogenase</fullName>
        <ecNumber evidence="2">1.1.1.1</ecNumber>
    </recommendedName>
</protein>
<dbReference type="EC" id="1.1.1.1" evidence="2"/>
<comment type="caution">
    <text evidence="7">The sequence shown here is derived from an EMBL/GenBank/DDBJ whole genome shotgun (WGS) entry which is preliminary data.</text>
</comment>
<dbReference type="PANTHER" id="PTHR42940">
    <property type="entry name" value="ALCOHOL DEHYDROGENASE 1-RELATED"/>
    <property type="match status" value="1"/>
</dbReference>
<proteinExistence type="predicted"/>
<dbReference type="SUPFAM" id="SSF51735">
    <property type="entry name" value="NAD(P)-binding Rossmann-fold domains"/>
    <property type="match status" value="1"/>
</dbReference>
<dbReference type="GO" id="GO:0004022">
    <property type="term" value="F:alcohol dehydrogenase (NAD+) activity"/>
    <property type="evidence" value="ECO:0007669"/>
    <property type="project" value="UniProtKB-EC"/>
</dbReference>